<evidence type="ECO:0000313" key="2">
    <source>
        <dbReference type="Proteomes" id="UP000041254"/>
    </source>
</evidence>
<protein>
    <submittedName>
        <fullName evidence="1">Uncharacterized protein</fullName>
    </submittedName>
</protein>
<keyword evidence="2" id="KW-1185">Reference proteome</keyword>
<organism evidence="1 2">
    <name type="scientific">Vitrella brassicaformis (strain CCMP3155)</name>
    <dbReference type="NCBI Taxonomy" id="1169540"/>
    <lineage>
        <taxon>Eukaryota</taxon>
        <taxon>Sar</taxon>
        <taxon>Alveolata</taxon>
        <taxon>Colpodellida</taxon>
        <taxon>Vitrellaceae</taxon>
        <taxon>Vitrella</taxon>
    </lineage>
</organism>
<dbReference type="EMBL" id="CDMY01000439">
    <property type="protein sequence ID" value="CEM12911.1"/>
    <property type="molecule type" value="Genomic_DNA"/>
</dbReference>
<accession>A0A0G4FHW7</accession>
<dbReference type="VEuPathDB" id="CryptoDB:Vbra_5831"/>
<reference evidence="1 2" key="1">
    <citation type="submission" date="2014-11" db="EMBL/GenBank/DDBJ databases">
        <authorList>
            <person name="Zhu J."/>
            <person name="Qi W."/>
            <person name="Song R."/>
        </authorList>
    </citation>
    <scope>NUCLEOTIDE SEQUENCE [LARGE SCALE GENOMIC DNA]</scope>
</reference>
<gene>
    <name evidence="1" type="ORF">Vbra_5831</name>
</gene>
<dbReference type="InParanoid" id="A0A0G4FHW7"/>
<proteinExistence type="predicted"/>
<dbReference type="Proteomes" id="UP000041254">
    <property type="component" value="Unassembled WGS sequence"/>
</dbReference>
<evidence type="ECO:0000313" key="1">
    <source>
        <dbReference type="EMBL" id="CEM12911.1"/>
    </source>
</evidence>
<name>A0A0G4FHW7_VITBC</name>
<dbReference type="AlphaFoldDB" id="A0A0G4FHW7"/>
<sequence>MCSFLPSEGQFLKAFSEAVERAAQRGASVAALLRRLEVNESRLRAAEKLCLHCAGSGVDSHACHRAFHCQNYFLKIDASDGVERIRGTTQGLQLG</sequence>